<evidence type="ECO:0008006" key="5">
    <source>
        <dbReference type="Google" id="ProtNLM"/>
    </source>
</evidence>
<feature type="domain" description="Alkylated DNA repair protein AlkB homologue 8 N-terminal" evidence="2">
    <location>
        <begin position="221"/>
        <end position="262"/>
    </location>
</feature>
<feature type="domain" description="Reverse transcriptase" evidence="1">
    <location>
        <begin position="13"/>
        <end position="128"/>
    </location>
</feature>
<evidence type="ECO:0000259" key="1">
    <source>
        <dbReference type="Pfam" id="PF00078"/>
    </source>
</evidence>
<protein>
    <recommendedName>
        <fullName evidence="5">Reverse transcriptase domain-containing protein</fullName>
    </recommendedName>
</protein>
<accession>A0ABD0R6I8</accession>
<dbReference type="Proteomes" id="UP001529510">
    <property type="component" value="Unassembled WGS sequence"/>
</dbReference>
<organism evidence="3 4">
    <name type="scientific">Cirrhinus mrigala</name>
    <name type="common">Mrigala</name>
    <dbReference type="NCBI Taxonomy" id="683832"/>
    <lineage>
        <taxon>Eukaryota</taxon>
        <taxon>Metazoa</taxon>
        <taxon>Chordata</taxon>
        <taxon>Craniata</taxon>
        <taxon>Vertebrata</taxon>
        <taxon>Euteleostomi</taxon>
        <taxon>Actinopterygii</taxon>
        <taxon>Neopterygii</taxon>
        <taxon>Teleostei</taxon>
        <taxon>Ostariophysi</taxon>
        <taxon>Cypriniformes</taxon>
        <taxon>Cyprinidae</taxon>
        <taxon>Labeoninae</taxon>
        <taxon>Labeonini</taxon>
        <taxon>Cirrhinus</taxon>
    </lineage>
</organism>
<dbReference type="PANTHER" id="PTHR47510:SF3">
    <property type="entry name" value="ENDO_EXONUCLEASE_PHOSPHATASE DOMAIN-CONTAINING PROTEIN"/>
    <property type="match status" value="1"/>
</dbReference>
<dbReference type="PANTHER" id="PTHR47510">
    <property type="entry name" value="REVERSE TRANSCRIPTASE DOMAIN-CONTAINING PROTEIN"/>
    <property type="match status" value="1"/>
</dbReference>
<dbReference type="InterPro" id="IPR015095">
    <property type="entry name" value="AlkB_hom8_N"/>
</dbReference>
<comment type="caution">
    <text evidence="3">The sequence shown here is derived from an EMBL/GenBank/DDBJ whole genome shotgun (WGS) entry which is preliminary data.</text>
</comment>
<reference evidence="3 4" key="1">
    <citation type="submission" date="2024-05" db="EMBL/GenBank/DDBJ databases">
        <title>Genome sequencing and assembly of Indian major carp, Cirrhinus mrigala (Hamilton, 1822).</title>
        <authorList>
            <person name="Mohindra V."/>
            <person name="Chowdhury L.M."/>
            <person name="Lal K."/>
            <person name="Jena J.K."/>
        </authorList>
    </citation>
    <scope>NUCLEOTIDE SEQUENCE [LARGE SCALE GENOMIC DNA]</scope>
    <source>
        <strain evidence="3">CM1030</strain>
        <tissue evidence="3">Blood</tissue>
    </source>
</reference>
<dbReference type="EMBL" id="JAMKFB020000005">
    <property type="protein sequence ID" value="KAL0194049.1"/>
    <property type="molecule type" value="Genomic_DNA"/>
</dbReference>
<dbReference type="InterPro" id="IPR000477">
    <property type="entry name" value="RT_dom"/>
</dbReference>
<dbReference type="Pfam" id="PF09004">
    <property type="entry name" value="ALKBH8_N"/>
    <property type="match status" value="1"/>
</dbReference>
<name>A0ABD0R6I8_CIRMR</name>
<feature type="non-terminal residue" evidence="3">
    <location>
        <position position="1"/>
    </location>
</feature>
<evidence type="ECO:0000313" key="3">
    <source>
        <dbReference type="EMBL" id="KAL0194049.1"/>
    </source>
</evidence>
<dbReference type="AlphaFoldDB" id="A0ABD0R6I8"/>
<feature type="non-terminal residue" evidence="3">
    <location>
        <position position="308"/>
    </location>
</feature>
<evidence type="ECO:0000313" key="4">
    <source>
        <dbReference type="Proteomes" id="UP001529510"/>
    </source>
</evidence>
<dbReference type="Pfam" id="PF00078">
    <property type="entry name" value="RVT_1"/>
    <property type="match status" value="1"/>
</dbReference>
<keyword evidence="4" id="KW-1185">Reference proteome</keyword>
<proteinExistence type="predicted"/>
<gene>
    <name evidence="3" type="ORF">M9458_012345</name>
</gene>
<dbReference type="CDD" id="cd01650">
    <property type="entry name" value="RT_nLTR_like"/>
    <property type="match status" value="1"/>
</dbReference>
<sequence>PSCFKRSTIIPVPKKPKITGFNDYRPVALTSVIMKSLEKLVLAYLKDITGPLLDPLQFAYRANRSVDDAVNLGLHFILQHLDRPGTYVRILFVDFSSAFNTIIPTLLQTKLNQLSVPSSISQWITSFLTDRQQLLLKFADDTTLIGLIQDGEESAYRQEVEQIDVWCSLNNLELNTLKTVMIIDFRRNPPALTPLSIMDSTVAAAETFKFLGSIISRDLKWDAHMDSIAKKAQQRLYFLRQLRKFKLPQELLKQFYTAVIKSVLCTSITVWFGSATKSDTRRLQRTVQTAERIIGAPLPTLQELYTSR</sequence>
<evidence type="ECO:0000259" key="2">
    <source>
        <dbReference type="Pfam" id="PF09004"/>
    </source>
</evidence>